<reference evidence="9" key="1">
    <citation type="journal article" date="2020" name="bioRxiv">
        <title>Comparative genomics of Chlamydomonas.</title>
        <authorList>
            <person name="Craig R.J."/>
            <person name="Hasan A.R."/>
            <person name="Ness R.W."/>
            <person name="Keightley P.D."/>
        </authorList>
    </citation>
    <scope>NUCLEOTIDE SEQUENCE</scope>
    <source>
        <strain evidence="9">CCAP 11/173</strain>
    </source>
</reference>
<organism evidence="9 10">
    <name type="scientific">Chlamydomonas schloesseri</name>
    <dbReference type="NCBI Taxonomy" id="2026947"/>
    <lineage>
        <taxon>Eukaryota</taxon>
        <taxon>Viridiplantae</taxon>
        <taxon>Chlorophyta</taxon>
        <taxon>core chlorophytes</taxon>
        <taxon>Chlorophyceae</taxon>
        <taxon>CS clade</taxon>
        <taxon>Chlamydomonadales</taxon>
        <taxon>Chlamydomonadaceae</taxon>
        <taxon>Chlamydomonas</taxon>
    </lineage>
</organism>
<keyword evidence="4" id="KW-0804">Transcription</keyword>
<dbReference type="GO" id="GO:0005666">
    <property type="term" value="C:RNA polymerase III complex"/>
    <property type="evidence" value="ECO:0007669"/>
    <property type="project" value="TreeGrafter"/>
</dbReference>
<comment type="subcellular location">
    <subcellularLocation>
        <location evidence="1">Nucleus</location>
    </subcellularLocation>
</comment>
<keyword evidence="3" id="KW-0240">DNA-directed RNA polymerase</keyword>
<comment type="caution">
    <text evidence="9">The sequence shown here is derived from an EMBL/GenBank/DDBJ whole genome shotgun (WGS) entry which is preliminary data.</text>
</comment>
<dbReference type="PANTHER" id="PTHR12709">
    <property type="entry name" value="DNA-DIRECTED RNA POLYMERASE II, III"/>
    <property type="match status" value="1"/>
</dbReference>
<dbReference type="FunFam" id="2.40.50.140:FF:000221">
    <property type="entry name" value="DNA-directed RNA polymerase III subunit"/>
    <property type="match status" value="1"/>
</dbReference>
<feature type="domain" description="RNA polymerase III subunit Rpc25" evidence="8">
    <location>
        <begin position="83"/>
        <end position="199"/>
    </location>
</feature>
<comment type="similarity">
    <text evidence="2">Belongs to the eukaryotic RPB7/RPC8 RNA polymerase subunit family.</text>
</comment>
<dbReference type="GO" id="GO:0006384">
    <property type="term" value="P:transcription initiation at RNA polymerase III promoter"/>
    <property type="evidence" value="ECO:0007669"/>
    <property type="project" value="TreeGrafter"/>
</dbReference>
<keyword evidence="5" id="KW-0539">Nucleus</keyword>
<accession>A0A835SVY3</accession>
<evidence type="ECO:0000256" key="2">
    <source>
        <dbReference type="ARBA" id="ARBA00009307"/>
    </source>
</evidence>
<dbReference type="PANTHER" id="PTHR12709:SF1">
    <property type="entry name" value="DNA-DIRECTED RNA POLYMERASE III SUBUNIT RPC8"/>
    <property type="match status" value="1"/>
</dbReference>
<dbReference type="InterPro" id="IPR045113">
    <property type="entry name" value="Rpb7-like"/>
</dbReference>
<dbReference type="InterPro" id="IPR005576">
    <property type="entry name" value="Rpb7-like_N"/>
</dbReference>
<evidence type="ECO:0000259" key="7">
    <source>
        <dbReference type="Pfam" id="PF03876"/>
    </source>
</evidence>
<sequence>MFIITQIEDQIRVLPADLTKAPLDAVTQVIEQRFVDKVIPNLGLVVSIYDVTNIEGGFVYPNDGAAFFTVQFRLVVFRPFIGEIIVGKLKSCSREGLRISLDFFDDILIPEHALQDPSFYDESERLWVWKFDSNDMYMDLQEPIRFRVHSVKFNSPPTPIQLANATGDDKLLGTAAKPFSPMVVVGDINGDGLGCTAWWAG</sequence>
<dbReference type="SUPFAM" id="SSF50249">
    <property type="entry name" value="Nucleic acid-binding proteins"/>
    <property type="match status" value="1"/>
</dbReference>
<proteinExistence type="inferred from homology"/>
<evidence type="ECO:0000259" key="8">
    <source>
        <dbReference type="Pfam" id="PF08292"/>
    </source>
</evidence>
<evidence type="ECO:0000313" key="10">
    <source>
        <dbReference type="Proteomes" id="UP000613740"/>
    </source>
</evidence>
<evidence type="ECO:0000256" key="4">
    <source>
        <dbReference type="ARBA" id="ARBA00023163"/>
    </source>
</evidence>
<dbReference type="SUPFAM" id="SSF88798">
    <property type="entry name" value="N-terminal, heterodimerisation domain of RBP7 (RpoE)"/>
    <property type="match status" value="1"/>
</dbReference>
<feature type="domain" description="RNA polymerase Rpb7-like N-terminal" evidence="7">
    <location>
        <begin position="8"/>
        <end position="64"/>
    </location>
</feature>
<evidence type="ECO:0000256" key="1">
    <source>
        <dbReference type="ARBA" id="ARBA00004123"/>
    </source>
</evidence>
<gene>
    <name evidence="9" type="ORF">HYH02_014714</name>
</gene>
<name>A0A835SVY3_9CHLO</name>
<dbReference type="OrthoDB" id="10256606at2759"/>
<dbReference type="InterPro" id="IPR013238">
    <property type="entry name" value="RNA_pol_III_Rbc25"/>
</dbReference>
<protein>
    <recommendedName>
        <fullName evidence="6">RNA polymerase III subunit C25</fullName>
    </recommendedName>
</protein>
<dbReference type="InterPro" id="IPR012340">
    <property type="entry name" value="NA-bd_OB-fold"/>
</dbReference>
<dbReference type="Gene3D" id="2.40.50.140">
    <property type="entry name" value="Nucleic acid-binding proteins"/>
    <property type="match status" value="1"/>
</dbReference>
<dbReference type="Gene3D" id="3.30.1490.120">
    <property type="entry name" value="RNA polymerase Rpb7-like, N-terminal domain"/>
    <property type="match status" value="1"/>
</dbReference>
<keyword evidence="10" id="KW-1185">Reference proteome</keyword>
<dbReference type="InterPro" id="IPR036898">
    <property type="entry name" value="RNA_pol_Rpb7-like_N_sf"/>
</dbReference>
<dbReference type="Pfam" id="PF08292">
    <property type="entry name" value="RNA_pol_Rbc25"/>
    <property type="match status" value="1"/>
</dbReference>
<evidence type="ECO:0000256" key="3">
    <source>
        <dbReference type="ARBA" id="ARBA00022478"/>
    </source>
</evidence>
<dbReference type="Proteomes" id="UP000613740">
    <property type="component" value="Unassembled WGS sequence"/>
</dbReference>
<dbReference type="AlphaFoldDB" id="A0A835SVY3"/>
<dbReference type="EMBL" id="JAEHOD010000104">
    <property type="protein sequence ID" value="KAG2426861.1"/>
    <property type="molecule type" value="Genomic_DNA"/>
</dbReference>
<evidence type="ECO:0000313" key="9">
    <source>
        <dbReference type="EMBL" id="KAG2426861.1"/>
    </source>
</evidence>
<evidence type="ECO:0000256" key="5">
    <source>
        <dbReference type="ARBA" id="ARBA00023242"/>
    </source>
</evidence>
<evidence type="ECO:0000256" key="6">
    <source>
        <dbReference type="ARBA" id="ARBA00077605"/>
    </source>
</evidence>
<dbReference type="Pfam" id="PF03876">
    <property type="entry name" value="SHS2_Rpb7-N"/>
    <property type="match status" value="1"/>
</dbReference>